<dbReference type="AlphaFoldDB" id="A0A1E2VAK5"/>
<dbReference type="InterPro" id="IPR021059">
    <property type="entry name" value="DnaJ-related_N"/>
</dbReference>
<dbReference type="CDD" id="cd06257">
    <property type="entry name" value="DnaJ"/>
    <property type="match status" value="1"/>
</dbReference>
<sequence length="200" mass="23403">MTVLQESRLFGELVEILQQYPEGVNEHTLLKSLDERGAVNLDEDTFRDTVKLFRTHFLLYNALYQLRDQLWREARGHLEITAVRIQLMAYHPGQSGLEEHDPMRDYYLDIDMLEKTTEQDIESALNNFWKRLHEESIFSSGGLQAKALQTLGLKEGCPAPEIKRAYRRLCMRHHPDRGGDPERLQEINEAMEILRPMVRP</sequence>
<keyword evidence="1" id="KW-0143">Chaperone</keyword>
<dbReference type="STRING" id="197479.BFW38_11395"/>
<evidence type="ECO:0000259" key="2">
    <source>
        <dbReference type="PROSITE" id="PS50076"/>
    </source>
</evidence>
<dbReference type="PRINTS" id="PR00625">
    <property type="entry name" value="JDOMAIN"/>
</dbReference>
<evidence type="ECO:0000256" key="1">
    <source>
        <dbReference type="ARBA" id="ARBA00023186"/>
    </source>
</evidence>
<dbReference type="PROSITE" id="PS50076">
    <property type="entry name" value="DNAJ_2"/>
    <property type="match status" value="1"/>
</dbReference>
<organism evidence="3 4">
    <name type="scientific">Terasakiispira papahanaumokuakeensis</name>
    <dbReference type="NCBI Taxonomy" id="197479"/>
    <lineage>
        <taxon>Bacteria</taxon>
        <taxon>Pseudomonadati</taxon>
        <taxon>Pseudomonadota</taxon>
        <taxon>Gammaproteobacteria</taxon>
        <taxon>Oceanospirillales</taxon>
        <taxon>Terasakiispira</taxon>
    </lineage>
</organism>
<feature type="domain" description="J" evidence="2">
    <location>
        <begin position="146"/>
        <end position="199"/>
    </location>
</feature>
<dbReference type="Gene3D" id="1.10.287.110">
    <property type="entry name" value="DnaJ domain"/>
    <property type="match status" value="1"/>
</dbReference>
<keyword evidence="4" id="KW-1185">Reference proteome</keyword>
<evidence type="ECO:0000313" key="3">
    <source>
        <dbReference type="EMBL" id="ODC04050.1"/>
    </source>
</evidence>
<accession>A0A1E2VAK5</accession>
<proteinExistence type="predicted"/>
<evidence type="ECO:0000313" key="4">
    <source>
        <dbReference type="Proteomes" id="UP000094291"/>
    </source>
</evidence>
<dbReference type="SMART" id="SM00271">
    <property type="entry name" value="DnaJ"/>
    <property type="match status" value="1"/>
</dbReference>
<dbReference type="RefSeq" id="WP_068998832.1">
    <property type="nucleotide sequence ID" value="NZ_MDTQ01000001.1"/>
</dbReference>
<protein>
    <recommendedName>
        <fullName evidence="2">J domain-containing protein</fullName>
    </recommendedName>
</protein>
<gene>
    <name evidence="3" type="ORF">BFW38_11395</name>
</gene>
<dbReference type="InterPro" id="IPR001623">
    <property type="entry name" value="DnaJ_domain"/>
</dbReference>
<dbReference type="Pfam" id="PF00226">
    <property type="entry name" value="DnaJ"/>
    <property type="match status" value="1"/>
</dbReference>
<name>A0A1E2VAK5_9GAMM</name>
<reference evidence="3 4" key="1">
    <citation type="submission" date="2016-08" db="EMBL/GenBank/DDBJ databases">
        <authorList>
            <person name="Seilhamer J.J."/>
        </authorList>
    </citation>
    <scope>NUCLEOTIDE SEQUENCE [LARGE SCALE GENOMIC DNA]</scope>
    <source>
        <strain evidence="3 4">PH27A</strain>
    </source>
</reference>
<dbReference type="Proteomes" id="UP000094291">
    <property type="component" value="Unassembled WGS sequence"/>
</dbReference>
<dbReference type="SUPFAM" id="SSF46565">
    <property type="entry name" value="Chaperone J-domain"/>
    <property type="match status" value="1"/>
</dbReference>
<dbReference type="InterPro" id="IPR036869">
    <property type="entry name" value="J_dom_sf"/>
</dbReference>
<dbReference type="Pfam" id="PF12339">
    <property type="entry name" value="DNAJ_related"/>
    <property type="match status" value="1"/>
</dbReference>
<dbReference type="EMBL" id="MDTQ01000001">
    <property type="protein sequence ID" value="ODC04050.1"/>
    <property type="molecule type" value="Genomic_DNA"/>
</dbReference>
<comment type="caution">
    <text evidence="3">The sequence shown here is derived from an EMBL/GenBank/DDBJ whole genome shotgun (WGS) entry which is preliminary data.</text>
</comment>